<keyword evidence="3" id="KW-1185">Reference proteome</keyword>
<dbReference type="RefSeq" id="WP_097195855.1">
    <property type="nucleotide sequence ID" value="NZ_OBQI01000004.1"/>
</dbReference>
<dbReference type="PROSITE" id="PS00571">
    <property type="entry name" value="AMIDASES"/>
    <property type="match status" value="1"/>
</dbReference>
<dbReference type="Gene3D" id="3.90.1300.10">
    <property type="entry name" value="Amidase signature (AS) domain"/>
    <property type="match status" value="1"/>
</dbReference>
<accession>A0A285V8B0</accession>
<keyword evidence="2" id="KW-0808">Transferase</keyword>
<dbReference type="OrthoDB" id="182039at2"/>
<evidence type="ECO:0000313" key="2">
    <source>
        <dbReference type="EMBL" id="SOC50310.1"/>
    </source>
</evidence>
<evidence type="ECO:0000313" key="3">
    <source>
        <dbReference type="Proteomes" id="UP000219435"/>
    </source>
</evidence>
<sequence length="464" mass="48486">MQPFELSLSAAATEISARRLSPVELTDSVLARIEATEPRLGAFAHVTDELARKAAAHAEQEIASGRYLGALHGIPLGVKDLYDTAGVPTTSSSAVRAGVVPDTDSASVEQLLGAGMVMVGKTHTHEFAFGGITPTTRNPWDPGRIPGGSSGGSGAAVAAGSCMVGMGSDTAGSIRIPATLCGTVGLKPTYGRASRRGVASLAWSLDHVGPLTRNVTDCAHVLNAIAGYDRRDPASVDVPVPDHTAGLDDGIAGLRIGVPSDYFFEHVSEDVEQAVRTAIDVLAGLGAELREVSTPYAEQILATEWAIVYPEASAYHQKDLRAKAELYLEDTRLSLEVGELVLATDYIKALRIRTLMQRARAEVFDDVDLVVMPGMPFAAPAVGATEVTWSDGVTEAISSALIRLTSPGNLTGQPVLSVPVGFDAAGLPLGMQLTGRPFDEATVLRAGRAYEQVSDAVGRIAPVG</sequence>
<feature type="domain" description="Amidase" evidence="1">
    <location>
        <begin position="24"/>
        <end position="444"/>
    </location>
</feature>
<dbReference type="AlphaFoldDB" id="A0A285V8B0"/>
<name>A0A285V8B0_9ACTN</name>
<dbReference type="InterPro" id="IPR000120">
    <property type="entry name" value="Amidase"/>
</dbReference>
<dbReference type="GO" id="GO:0016740">
    <property type="term" value="F:transferase activity"/>
    <property type="evidence" value="ECO:0007669"/>
    <property type="project" value="UniProtKB-KW"/>
</dbReference>
<dbReference type="InterPro" id="IPR023631">
    <property type="entry name" value="Amidase_dom"/>
</dbReference>
<evidence type="ECO:0000259" key="1">
    <source>
        <dbReference type="Pfam" id="PF01425"/>
    </source>
</evidence>
<proteinExistence type="predicted"/>
<dbReference type="InterPro" id="IPR036928">
    <property type="entry name" value="AS_sf"/>
</dbReference>
<reference evidence="3" key="1">
    <citation type="submission" date="2017-08" db="EMBL/GenBank/DDBJ databases">
        <authorList>
            <person name="Varghese N."/>
            <person name="Submissions S."/>
        </authorList>
    </citation>
    <scope>NUCLEOTIDE SEQUENCE [LARGE SCALE GENOMIC DNA]</scope>
    <source>
        <strain evidence="3">DSM 4725</strain>
    </source>
</reference>
<gene>
    <name evidence="2" type="ORF">SAMN05660748_3057</name>
</gene>
<dbReference type="PANTHER" id="PTHR11895:SF176">
    <property type="entry name" value="AMIDASE AMID-RELATED"/>
    <property type="match status" value="1"/>
</dbReference>
<dbReference type="EMBL" id="OBQI01000004">
    <property type="protein sequence ID" value="SOC50310.1"/>
    <property type="molecule type" value="Genomic_DNA"/>
</dbReference>
<dbReference type="SUPFAM" id="SSF75304">
    <property type="entry name" value="Amidase signature (AS) enzymes"/>
    <property type="match status" value="1"/>
</dbReference>
<organism evidence="2 3">
    <name type="scientific">Blastococcus aggregatus</name>
    <dbReference type="NCBI Taxonomy" id="38502"/>
    <lineage>
        <taxon>Bacteria</taxon>
        <taxon>Bacillati</taxon>
        <taxon>Actinomycetota</taxon>
        <taxon>Actinomycetes</taxon>
        <taxon>Geodermatophilales</taxon>
        <taxon>Geodermatophilaceae</taxon>
        <taxon>Blastococcus</taxon>
    </lineage>
</organism>
<dbReference type="Proteomes" id="UP000219435">
    <property type="component" value="Unassembled WGS sequence"/>
</dbReference>
<dbReference type="PANTHER" id="PTHR11895">
    <property type="entry name" value="TRANSAMIDASE"/>
    <property type="match status" value="1"/>
</dbReference>
<dbReference type="Pfam" id="PF01425">
    <property type="entry name" value="Amidase"/>
    <property type="match status" value="1"/>
</dbReference>
<dbReference type="InterPro" id="IPR020556">
    <property type="entry name" value="Amidase_CS"/>
</dbReference>
<protein>
    <submittedName>
        <fullName evidence="2">Aspartyl/glutamyl-tRNA(Asn/Gln) amidotransferase subunit A</fullName>
    </submittedName>
</protein>